<dbReference type="AlphaFoldDB" id="A0A5D0TP67"/>
<dbReference type="RefSeq" id="WP_148356149.1">
    <property type="nucleotide sequence ID" value="NZ_JBHSBF010000032.1"/>
</dbReference>
<keyword evidence="2" id="KW-1185">Reference proteome</keyword>
<organism evidence="1 2">
    <name type="scientific">Actinomadura syzygii</name>
    <dbReference type="NCBI Taxonomy" id="1427538"/>
    <lineage>
        <taxon>Bacteria</taxon>
        <taxon>Bacillati</taxon>
        <taxon>Actinomycetota</taxon>
        <taxon>Actinomycetes</taxon>
        <taxon>Streptosporangiales</taxon>
        <taxon>Thermomonosporaceae</taxon>
        <taxon>Actinomadura</taxon>
    </lineage>
</organism>
<dbReference type="OrthoDB" id="3217513at2"/>
<proteinExistence type="predicted"/>
<dbReference type="EMBL" id="VSFF01000022">
    <property type="protein sequence ID" value="TYC07463.1"/>
    <property type="molecule type" value="Genomic_DNA"/>
</dbReference>
<sequence length="195" mass="21205">MTEGFFLLAAAVTALVGLAGMGGVLGTRARSAARWRRSLVAYRLKFPRGLDPAAAGGFLAGLSGLSARRRVRPFAAGGVVFEVSANKRRLLKLGVRLISAKENFGEGIMADAMEAMTDIFNEVQVRLNGQDIKTKMHNRARNGGTISRAKVGYLNVRKRIDGAEVRTVERDPERASLMTSAFEWFATGRFTVETL</sequence>
<comment type="caution">
    <text evidence="1">The sequence shown here is derived from an EMBL/GenBank/DDBJ whole genome shotgun (WGS) entry which is preliminary data.</text>
</comment>
<reference evidence="1 2" key="1">
    <citation type="submission" date="2019-08" db="EMBL/GenBank/DDBJ databases">
        <title>Actinomadura sp. nov. CYP1-5 isolated from mountain soil.</title>
        <authorList>
            <person name="Songsumanus A."/>
            <person name="Kuncharoen N."/>
            <person name="Kudo T."/>
            <person name="Yuki M."/>
            <person name="Igarashi Y."/>
            <person name="Tanasupawat S."/>
        </authorList>
    </citation>
    <scope>NUCLEOTIDE SEQUENCE [LARGE SCALE GENOMIC DNA]</scope>
    <source>
        <strain evidence="1 2">GKU157</strain>
    </source>
</reference>
<name>A0A5D0TP67_9ACTN</name>
<evidence type="ECO:0000313" key="2">
    <source>
        <dbReference type="Proteomes" id="UP000322634"/>
    </source>
</evidence>
<accession>A0A5D0TP67</accession>
<protein>
    <submittedName>
        <fullName evidence="1">Uncharacterized protein</fullName>
    </submittedName>
</protein>
<dbReference type="Proteomes" id="UP000322634">
    <property type="component" value="Unassembled WGS sequence"/>
</dbReference>
<evidence type="ECO:0000313" key="1">
    <source>
        <dbReference type="EMBL" id="TYC07463.1"/>
    </source>
</evidence>
<gene>
    <name evidence="1" type="ORF">FXF65_42430</name>
</gene>